<dbReference type="SUPFAM" id="SSF109854">
    <property type="entry name" value="DinB/YfiT-like putative metalloenzymes"/>
    <property type="match status" value="1"/>
</dbReference>
<gene>
    <name evidence="1" type="ORF">MGWOODY_Clf1964</name>
</gene>
<accession>A0A160VAV4</accession>
<dbReference type="EMBL" id="FAXA01000390">
    <property type="protein sequence ID" value="CUV03321.1"/>
    <property type="molecule type" value="Genomic_DNA"/>
</dbReference>
<evidence type="ECO:0008006" key="2">
    <source>
        <dbReference type="Google" id="ProtNLM"/>
    </source>
</evidence>
<evidence type="ECO:0000313" key="1">
    <source>
        <dbReference type="EMBL" id="CUV03321.1"/>
    </source>
</evidence>
<dbReference type="Gene3D" id="1.20.120.450">
    <property type="entry name" value="dinb family like domain"/>
    <property type="match status" value="2"/>
</dbReference>
<protein>
    <recommendedName>
        <fullName evidence="2">DinB-like domain-containing protein</fullName>
    </recommendedName>
</protein>
<proteinExistence type="predicted"/>
<dbReference type="AlphaFoldDB" id="A0A160VAV4"/>
<sequence>MDAVKFISDCLAEVHLRLMAACDNLTNDERPWRPAPTANNIGSIVWHLARNEDARITNTGKLDEDIWATELWYEGFGHPITAPDSDRPDFTVAGSLRHLVTHKNNHHGQIDYLRGLQDEAWDLPRGTGIVLTRP</sequence>
<name>A0A160VAV4_9ZZZZ</name>
<dbReference type="InterPro" id="IPR034660">
    <property type="entry name" value="DinB/YfiT-like"/>
</dbReference>
<organism evidence="1">
    <name type="scientific">hydrothermal vent metagenome</name>
    <dbReference type="NCBI Taxonomy" id="652676"/>
    <lineage>
        <taxon>unclassified sequences</taxon>
        <taxon>metagenomes</taxon>
        <taxon>ecological metagenomes</taxon>
    </lineage>
</organism>
<reference evidence="1" key="1">
    <citation type="submission" date="2015-10" db="EMBL/GenBank/DDBJ databases">
        <authorList>
            <person name="Gilbert D.G."/>
        </authorList>
    </citation>
    <scope>NUCLEOTIDE SEQUENCE</scope>
</reference>